<accession>A0AAE6R9D2</accession>
<name>A0AAE6R9D2_9PSED</name>
<dbReference type="Proteomes" id="UP000464593">
    <property type="component" value="Chromosome"/>
</dbReference>
<evidence type="ECO:0000313" key="2">
    <source>
        <dbReference type="Proteomes" id="UP000464593"/>
    </source>
</evidence>
<sequence>MSKPHARTRTGAKVTLTVELTNLGSWGPDCTLDQVYRQAREAAIGRLNKVFKDHIDTTRILGPVIVEAVTTDLEKR</sequence>
<dbReference type="AlphaFoldDB" id="A0AAE6R9D2"/>
<dbReference type="RefSeq" id="WP_019097775.1">
    <property type="nucleotide sequence ID" value="NZ_CP040324.1"/>
</dbReference>
<organism evidence="1 2">
    <name type="scientific">Pseudomonas monteilii</name>
    <dbReference type="NCBI Taxonomy" id="76759"/>
    <lineage>
        <taxon>Bacteria</taxon>
        <taxon>Pseudomonadati</taxon>
        <taxon>Pseudomonadota</taxon>
        <taxon>Gammaproteobacteria</taxon>
        <taxon>Pseudomonadales</taxon>
        <taxon>Pseudomonadaceae</taxon>
        <taxon>Pseudomonas</taxon>
    </lineage>
</organism>
<reference evidence="1 2" key="1">
    <citation type="submission" date="2019-05" db="EMBL/GenBank/DDBJ databases">
        <title>Complete genome sequence of Pseudomonas Pseudomonas resinovorans.</title>
        <authorList>
            <person name="Chen H.-P."/>
        </authorList>
    </citation>
    <scope>NUCLEOTIDE SEQUENCE [LARGE SCALE GENOMIC DNA]</scope>
    <source>
        <strain evidence="1 2">TCU-CK1</strain>
    </source>
</reference>
<dbReference type="EMBL" id="CP040324">
    <property type="protein sequence ID" value="QHB26444.1"/>
    <property type="molecule type" value="Genomic_DNA"/>
</dbReference>
<protein>
    <submittedName>
        <fullName evidence="1">Alkaline phosphatase</fullName>
    </submittedName>
</protein>
<evidence type="ECO:0000313" key="1">
    <source>
        <dbReference type="EMBL" id="QHB26444.1"/>
    </source>
</evidence>
<proteinExistence type="predicted"/>
<gene>
    <name evidence="1" type="ORF">TCK1_1098</name>
</gene>